<dbReference type="RefSeq" id="WP_091495900.1">
    <property type="nucleotide sequence ID" value="NZ_FODJ01000003.1"/>
</dbReference>
<proteinExistence type="predicted"/>
<dbReference type="PIRSF" id="PIRSF030013">
    <property type="entry name" value="ThuA"/>
    <property type="match status" value="1"/>
</dbReference>
<accession>A0A1H8L740</accession>
<dbReference type="Pfam" id="PF06283">
    <property type="entry name" value="ThuA"/>
    <property type="match status" value="1"/>
</dbReference>
<dbReference type="Gene3D" id="3.40.50.880">
    <property type="match status" value="1"/>
</dbReference>
<dbReference type="InterPro" id="IPR009381">
    <property type="entry name" value="Trehalose_catabolism_ThuA_prok"/>
</dbReference>
<dbReference type="AlphaFoldDB" id="A0A1H8L740"/>
<reference evidence="2 3" key="1">
    <citation type="submission" date="2016-10" db="EMBL/GenBank/DDBJ databases">
        <authorList>
            <person name="de Groot N.N."/>
        </authorList>
    </citation>
    <scope>NUCLEOTIDE SEQUENCE [LARGE SCALE GENOMIC DNA]</scope>
    <source>
        <strain evidence="2 3">CGMCC 1.10434</strain>
    </source>
</reference>
<protein>
    <submittedName>
        <fullName evidence="2">Trehalose utilization protein</fullName>
    </submittedName>
</protein>
<evidence type="ECO:0000313" key="2">
    <source>
        <dbReference type="EMBL" id="SEO00915.1"/>
    </source>
</evidence>
<dbReference type="SUPFAM" id="SSF52317">
    <property type="entry name" value="Class I glutamine amidotransferase-like"/>
    <property type="match status" value="1"/>
</dbReference>
<dbReference type="STRING" id="872970.SAMN04488134_103106"/>
<evidence type="ECO:0000313" key="3">
    <source>
        <dbReference type="Proteomes" id="UP000199300"/>
    </source>
</evidence>
<dbReference type="OrthoDB" id="252909at2"/>
<feature type="domain" description="ThuA-like" evidence="1">
    <location>
        <begin position="2"/>
        <end position="217"/>
    </location>
</feature>
<dbReference type="InterPro" id="IPR029010">
    <property type="entry name" value="ThuA-like"/>
</dbReference>
<name>A0A1H8L740_9BACI</name>
<dbReference type="InterPro" id="IPR029062">
    <property type="entry name" value="Class_I_gatase-like"/>
</dbReference>
<keyword evidence="3" id="KW-1185">Reference proteome</keyword>
<gene>
    <name evidence="2" type="ORF">SAMN04488134_103106</name>
</gene>
<evidence type="ECO:0000259" key="1">
    <source>
        <dbReference type="Pfam" id="PF06283"/>
    </source>
</evidence>
<dbReference type="Proteomes" id="UP000199300">
    <property type="component" value="Unassembled WGS sequence"/>
</dbReference>
<dbReference type="EMBL" id="FODJ01000003">
    <property type="protein sequence ID" value="SEO00915.1"/>
    <property type="molecule type" value="Genomic_DNA"/>
</dbReference>
<organism evidence="2 3">
    <name type="scientific">Amphibacillus marinus</name>
    <dbReference type="NCBI Taxonomy" id="872970"/>
    <lineage>
        <taxon>Bacteria</taxon>
        <taxon>Bacillati</taxon>
        <taxon>Bacillota</taxon>
        <taxon>Bacilli</taxon>
        <taxon>Bacillales</taxon>
        <taxon>Bacillaceae</taxon>
        <taxon>Amphibacillus</taxon>
    </lineage>
</organism>
<sequence length="243" mass="28017">MNILIWNENRHERRDFVARRIYPNGIHGVLSDCLRAAGHVVITATLDEPNHGLSEEKLAETDVFIWWGNLAHAEVDEQIVDMVNRHVLAGMGLIVLHSGYFSSVFKKLIGTSCRLNCNGTESSEKIWNVNPSHPITRGVGQFFDLAEEEVYGEHFDVPEPDELIFLSWFKSGEVFRSGMTFYRGKGKIFYFRPGHETYPTYHNKYVQKVIKNAVNWARPIHSSVNQDIELDQIEMIYEKESFI</sequence>